<dbReference type="Gene3D" id="1.20.120.1530">
    <property type="match status" value="2"/>
</dbReference>
<feature type="transmembrane region" description="Helical" evidence="7">
    <location>
        <begin position="14"/>
        <end position="36"/>
    </location>
</feature>
<dbReference type="InterPro" id="IPR004089">
    <property type="entry name" value="MCPsignal_dom"/>
</dbReference>
<dbReference type="GO" id="GO:0004888">
    <property type="term" value="F:transmembrane signaling receptor activity"/>
    <property type="evidence" value="ECO:0007669"/>
    <property type="project" value="TreeGrafter"/>
</dbReference>
<dbReference type="SUPFAM" id="SSF158472">
    <property type="entry name" value="HAMP domain-like"/>
    <property type="match status" value="1"/>
</dbReference>
<dbReference type="InterPro" id="IPR047347">
    <property type="entry name" value="YvaQ-like_sensor"/>
</dbReference>
<keyword evidence="7" id="KW-1133">Transmembrane helix</keyword>
<dbReference type="Pfam" id="PF18575">
    <property type="entry name" value="HAMP_N3"/>
    <property type="match status" value="1"/>
</dbReference>
<feature type="domain" description="Methyl-accepting transducer" evidence="8">
    <location>
        <begin position="451"/>
        <end position="680"/>
    </location>
</feature>
<dbReference type="CDD" id="cd11386">
    <property type="entry name" value="MCP_signal"/>
    <property type="match status" value="1"/>
</dbReference>
<dbReference type="SMART" id="SM00283">
    <property type="entry name" value="MA"/>
    <property type="match status" value="1"/>
</dbReference>
<dbReference type="SMART" id="SM00304">
    <property type="entry name" value="HAMP"/>
    <property type="match status" value="3"/>
</dbReference>
<reference evidence="10" key="1">
    <citation type="submission" date="2022-08" db="EMBL/GenBank/DDBJ databases">
        <title>Genomic analyses of the natural microbiome of Caenorhabditis elegans.</title>
        <authorList>
            <person name="Samuel B."/>
        </authorList>
    </citation>
    <scope>NUCLEOTIDE SEQUENCE</scope>
    <source>
        <strain evidence="10">BIGb0277</strain>
    </source>
</reference>
<dbReference type="GO" id="GO:0007165">
    <property type="term" value="P:signal transduction"/>
    <property type="evidence" value="ECO:0007669"/>
    <property type="project" value="UniProtKB-KW"/>
</dbReference>
<evidence type="ECO:0000256" key="6">
    <source>
        <dbReference type="SAM" id="Coils"/>
    </source>
</evidence>
<evidence type="ECO:0000256" key="7">
    <source>
        <dbReference type="SAM" id="Phobius"/>
    </source>
</evidence>
<keyword evidence="2" id="KW-0488">Methylation</keyword>
<name>A0AAW5PF33_9GAMM</name>
<keyword evidence="7" id="KW-0812">Transmembrane</keyword>
<dbReference type="Gene3D" id="1.10.287.950">
    <property type="entry name" value="Methyl-accepting chemotaxis protein"/>
    <property type="match status" value="1"/>
</dbReference>
<evidence type="ECO:0000256" key="4">
    <source>
        <dbReference type="ARBA" id="ARBA00029447"/>
    </source>
</evidence>
<dbReference type="CDD" id="cd19411">
    <property type="entry name" value="MCP2201-like_sensor"/>
    <property type="match status" value="1"/>
</dbReference>
<dbReference type="Pfam" id="PF00672">
    <property type="entry name" value="HAMP"/>
    <property type="match status" value="1"/>
</dbReference>
<organism evidence="10 11">
    <name type="scientific">Stenotrophomonas rhizophila</name>
    <dbReference type="NCBI Taxonomy" id="216778"/>
    <lineage>
        <taxon>Bacteria</taxon>
        <taxon>Pseudomonadati</taxon>
        <taxon>Pseudomonadota</taxon>
        <taxon>Gammaproteobacteria</taxon>
        <taxon>Lysobacterales</taxon>
        <taxon>Lysobacteraceae</taxon>
        <taxon>Stenotrophomonas</taxon>
    </lineage>
</organism>
<dbReference type="AlphaFoldDB" id="A0AAW5PF33"/>
<comment type="subcellular location">
    <subcellularLocation>
        <location evidence="1">Membrane</location>
    </subcellularLocation>
</comment>
<dbReference type="FunFam" id="1.10.287.950:FF:000001">
    <property type="entry name" value="Methyl-accepting chemotaxis sensory transducer"/>
    <property type="match status" value="1"/>
</dbReference>
<dbReference type="Pfam" id="PF00015">
    <property type="entry name" value="MCPsignal"/>
    <property type="match status" value="1"/>
</dbReference>
<sequence length="696" mass="73790">MQHVLLKFRVNQRLSAAFAALILITLIIAGSGLWALAATKQKLDVIVEENMVKIRLSTDMLDANAQVVAAVQGLLLEDDVASYDGYLQRVHRFREAYDGARDALYAMPATVEGKQILQQITVSRGAARALIQAVIDSNAADDMTAARAHFEDAEVAIDQWQSSIRNNIAFQQTDSDRAYADAELQTRRGKALLIVGATVAVLISALLAFLITRSLTVPLREAIACADRIAGGDLTAKITPIGNDEAADLLRSMANMQQRLSALINAQRELSSRQTSGQSSYRIDAAGFPGAYGELVRETNELANSNTALIAQIVSTATSYSIGDLSVQMRQLPGEQAVITTAMETMRNNLLAISSDIQRLASAAAQGDFTQRGEPDQFQHAFKGILLDLNRLIDVTDVSIAEIAKVLLAIADGDLTVEAKGEFSGVFADILASAGATARNLRGIIGGIQASTAVISTSAAEIAMDNSDLSQRTEQQAANLEETAASMEELTSTVRQNAEHARQAAQLAALAEQNASAGGTAAADVMDTMREIQIGSGRVAEIISVIDGIAFQTNILALNAAVEAARAGEQGRGFAVVASEVRTLAQRSADAAKDVKALIEGSSEQVKKGVVLVDNASASMREIVSSIQQVRHAVGEIAAASQEQTAGIEQVNQAVVHMDEVTQQNAALVEEASAASRSLEDQAIVLNRAVVVFKVS</sequence>
<comment type="caution">
    <text evidence="10">The sequence shown here is derived from an EMBL/GenBank/DDBJ whole genome shotgun (WGS) entry which is preliminary data.</text>
</comment>
<keyword evidence="3 5" id="KW-0807">Transducer</keyword>
<feature type="coiled-coil region" evidence="6">
    <location>
        <begin position="246"/>
        <end position="273"/>
    </location>
</feature>
<accession>A0AAW5PF33</accession>
<evidence type="ECO:0000313" key="11">
    <source>
        <dbReference type="Proteomes" id="UP001320691"/>
    </source>
</evidence>
<evidence type="ECO:0000259" key="9">
    <source>
        <dbReference type="PROSITE" id="PS50885"/>
    </source>
</evidence>
<dbReference type="RefSeq" id="WP_259259997.1">
    <property type="nucleotide sequence ID" value="NZ_JANUEK010000002.1"/>
</dbReference>
<dbReference type="Pfam" id="PF12729">
    <property type="entry name" value="4HB_MCP_1"/>
    <property type="match status" value="1"/>
</dbReference>
<comment type="similarity">
    <text evidence="4">Belongs to the methyl-accepting chemotaxis (MCP) protein family.</text>
</comment>
<dbReference type="Proteomes" id="UP001320691">
    <property type="component" value="Unassembled WGS sequence"/>
</dbReference>
<dbReference type="PROSITE" id="PS50885">
    <property type="entry name" value="HAMP"/>
    <property type="match status" value="1"/>
</dbReference>
<evidence type="ECO:0000256" key="5">
    <source>
        <dbReference type="PROSITE-ProRule" id="PRU00284"/>
    </source>
</evidence>
<evidence type="ECO:0000256" key="1">
    <source>
        <dbReference type="ARBA" id="ARBA00004370"/>
    </source>
</evidence>
<dbReference type="GO" id="GO:0005886">
    <property type="term" value="C:plasma membrane"/>
    <property type="evidence" value="ECO:0007669"/>
    <property type="project" value="TreeGrafter"/>
</dbReference>
<evidence type="ECO:0000259" key="8">
    <source>
        <dbReference type="PROSITE" id="PS50111"/>
    </source>
</evidence>
<keyword evidence="6" id="KW-0175">Coiled coil</keyword>
<dbReference type="InterPro" id="IPR003660">
    <property type="entry name" value="HAMP_dom"/>
</dbReference>
<proteinExistence type="inferred from homology"/>
<gene>
    <name evidence="10" type="ORF">M2412_001194</name>
</gene>
<dbReference type="PROSITE" id="PS50111">
    <property type="entry name" value="CHEMOTAXIS_TRANSDUC_2"/>
    <property type="match status" value="1"/>
</dbReference>
<evidence type="ECO:0000256" key="3">
    <source>
        <dbReference type="ARBA" id="ARBA00023224"/>
    </source>
</evidence>
<dbReference type="GO" id="GO:0006935">
    <property type="term" value="P:chemotaxis"/>
    <property type="evidence" value="ECO:0007669"/>
    <property type="project" value="UniProtKB-KW"/>
</dbReference>
<dbReference type="InterPro" id="IPR051310">
    <property type="entry name" value="MCP_chemotaxis"/>
</dbReference>
<feature type="domain" description="HAMP" evidence="9">
    <location>
        <begin position="213"/>
        <end position="265"/>
    </location>
</feature>
<keyword evidence="7" id="KW-0472">Membrane</keyword>
<evidence type="ECO:0000313" key="10">
    <source>
        <dbReference type="EMBL" id="MCS4279227.1"/>
    </source>
</evidence>
<dbReference type="PANTHER" id="PTHR43531:SF14">
    <property type="entry name" value="METHYL-ACCEPTING CHEMOTAXIS PROTEIN I-RELATED"/>
    <property type="match status" value="1"/>
</dbReference>
<dbReference type="InterPro" id="IPR041395">
    <property type="entry name" value="McpB_HAMP_3rd"/>
</dbReference>
<protein>
    <submittedName>
        <fullName evidence="10">Methyl-accepting chemotaxis protein-1 (Serine sensor receptor)</fullName>
    </submittedName>
</protein>
<dbReference type="CDD" id="cd06225">
    <property type="entry name" value="HAMP"/>
    <property type="match status" value="1"/>
</dbReference>
<dbReference type="InterPro" id="IPR024478">
    <property type="entry name" value="HlyB_4HB_MCP"/>
</dbReference>
<dbReference type="SUPFAM" id="SSF58104">
    <property type="entry name" value="Methyl-accepting chemotaxis protein (MCP) signaling domain"/>
    <property type="match status" value="1"/>
</dbReference>
<evidence type="ECO:0000256" key="2">
    <source>
        <dbReference type="ARBA" id="ARBA00022481"/>
    </source>
</evidence>
<dbReference type="EMBL" id="JANUEK010000002">
    <property type="protein sequence ID" value="MCS4279227.1"/>
    <property type="molecule type" value="Genomic_DNA"/>
</dbReference>
<feature type="transmembrane region" description="Helical" evidence="7">
    <location>
        <begin position="191"/>
        <end position="211"/>
    </location>
</feature>
<dbReference type="PANTHER" id="PTHR43531">
    <property type="entry name" value="PROTEIN ICFG"/>
    <property type="match status" value="1"/>
</dbReference>
<keyword evidence="10" id="KW-0675">Receptor</keyword>